<gene>
    <name evidence="3" type="ORF">CSSPTR1EN2_LOCUS22048</name>
</gene>
<dbReference type="PANTHER" id="PTHR39113">
    <property type="entry name" value="MEMBRANE LIPOPROTEIN-RELATED"/>
    <property type="match status" value="1"/>
</dbReference>
<dbReference type="PANTHER" id="PTHR39113:SF1">
    <property type="entry name" value="MEMBRANE LIPOPROTEIN"/>
    <property type="match status" value="1"/>
</dbReference>
<name>A0ABP0V0S4_9BRYO</name>
<evidence type="ECO:0000256" key="1">
    <source>
        <dbReference type="SAM" id="MobiDB-lite"/>
    </source>
</evidence>
<feature type="signal peptide" evidence="2">
    <location>
        <begin position="1"/>
        <end position="23"/>
    </location>
</feature>
<organism evidence="3 4">
    <name type="scientific">Sphagnum troendelagicum</name>
    <dbReference type="NCBI Taxonomy" id="128251"/>
    <lineage>
        <taxon>Eukaryota</taxon>
        <taxon>Viridiplantae</taxon>
        <taxon>Streptophyta</taxon>
        <taxon>Embryophyta</taxon>
        <taxon>Bryophyta</taxon>
        <taxon>Sphagnophytina</taxon>
        <taxon>Sphagnopsida</taxon>
        <taxon>Sphagnales</taxon>
        <taxon>Sphagnaceae</taxon>
        <taxon>Sphagnum</taxon>
    </lineage>
</organism>
<evidence type="ECO:0008006" key="5">
    <source>
        <dbReference type="Google" id="ProtNLM"/>
    </source>
</evidence>
<dbReference type="EMBL" id="OZ019900">
    <property type="protein sequence ID" value="CAK9234135.1"/>
    <property type="molecule type" value="Genomic_DNA"/>
</dbReference>
<keyword evidence="4" id="KW-1185">Reference proteome</keyword>
<keyword evidence="2" id="KW-0732">Signal</keyword>
<proteinExistence type="predicted"/>
<accession>A0ABP0V0S4</accession>
<feature type="region of interest" description="Disordered" evidence="1">
    <location>
        <begin position="79"/>
        <end position="129"/>
    </location>
</feature>
<evidence type="ECO:0000256" key="2">
    <source>
        <dbReference type="SAM" id="SignalP"/>
    </source>
</evidence>
<dbReference type="Proteomes" id="UP001497512">
    <property type="component" value="Chromosome 8"/>
</dbReference>
<feature type="chain" id="PRO_5047396830" description="Endoplasmic reticulum transmembrane protein" evidence="2">
    <location>
        <begin position="24"/>
        <end position="129"/>
    </location>
</feature>
<evidence type="ECO:0000313" key="4">
    <source>
        <dbReference type="Proteomes" id="UP001497512"/>
    </source>
</evidence>
<sequence length="129" mass="14728">MFALIGLISASLLIFFKPTQVLARMNSKYSESTSWKIIKFRQQFSSLCSVIVLILGTCVNCCDLVDYYEDLEMTNRKRADLGRTQAESGRRASKREDTKASQLAQKMKDKYGKWTNDVESNKNRRATLG</sequence>
<reference evidence="3" key="1">
    <citation type="submission" date="2024-02" db="EMBL/GenBank/DDBJ databases">
        <authorList>
            <consortium name="ELIXIR-Norway"/>
            <consortium name="Elixir Norway"/>
        </authorList>
    </citation>
    <scope>NUCLEOTIDE SEQUENCE</scope>
</reference>
<feature type="compositionally biased region" description="Basic and acidic residues" evidence="1">
    <location>
        <begin position="88"/>
        <end position="99"/>
    </location>
</feature>
<evidence type="ECO:0000313" key="3">
    <source>
        <dbReference type="EMBL" id="CAK9234135.1"/>
    </source>
</evidence>
<protein>
    <recommendedName>
        <fullName evidence="5">Endoplasmic reticulum transmembrane protein</fullName>
    </recommendedName>
</protein>